<dbReference type="AlphaFoldDB" id="A0A371F3P1"/>
<protein>
    <recommendedName>
        <fullName evidence="3">GAG-pre-integrase domain-containing protein</fullName>
    </recommendedName>
</protein>
<organism evidence="1 2">
    <name type="scientific">Mucuna pruriens</name>
    <name type="common">Velvet bean</name>
    <name type="synonym">Dolichos pruriens</name>
    <dbReference type="NCBI Taxonomy" id="157652"/>
    <lineage>
        <taxon>Eukaryota</taxon>
        <taxon>Viridiplantae</taxon>
        <taxon>Streptophyta</taxon>
        <taxon>Embryophyta</taxon>
        <taxon>Tracheophyta</taxon>
        <taxon>Spermatophyta</taxon>
        <taxon>Magnoliopsida</taxon>
        <taxon>eudicotyledons</taxon>
        <taxon>Gunneridae</taxon>
        <taxon>Pentapetalae</taxon>
        <taxon>rosids</taxon>
        <taxon>fabids</taxon>
        <taxon>Fabales</taxon>
        <taxon>Fabaceae</taxon>
        <taxon>Papilionoideae</taxon>
        <taxon>50 kb inversion clade</taxon>
        <taxon>NPAAA clade</taxon>
        <taxon>indigoferoid/millettioid clade</taxon>
        <taxon>Phaseoleae</taxon>
        <taxon>Mucuna</taxon>
    </lineage>
</organism>
<feature type="non-terminal residue" evidence="1">
    <location>
        <position position="1"/>
    </location>
</feature>
<dbReference type="EMBL" id="QJKJ01010719">
    <property type="protein sequence ID" value="RDX72900.1"/>
    <property type="molecule type" value="Genomic_DNA"/>
</dbReference>
<evidence type="ECO:0008006" key="3">
    <source>
        <dbReference type="Google" id="ProtNLM"/>
    </source>
</evidence>
<reference evidence="1" key="1">
    <citation type="submission" date="2018-05" db="EMBL/GenBank/DDBJ databases">
        <title>Draft genome of Mucuna pruriens seed.</title>
        <authorList>
            <person name="Nnadi N.E."/>
            <person name="Vos R."/>
            <person name="Hasami M.H."/>
            <person name="Devisetty U.K."/>
            <person name="Aguiy J.C."/>
        </authorList>
    </citation>
    <scope>NUCLEOTIDE SEQUENCE [LARGE SCALE GENOMIC DNA]</scope>
    <source>
        <strain evidence="1">JCA_2017</strain>
    </source>
</reference>
<proteinExistence type="predicted"/>
<keyword evidence="2" id="KW-1185">Reference proteome</keyword>
<sequence>MSCFVFVSPKFLHNRLRHPSLAKLKLMANMLDPSSLTKSTKDVIFLFLLYIQIFGDQGE</sequence>
<gene>
    <name evidence="1" type="ORF">CR513_47563</name>
</gene>
<comment type="caution">
    <text evidence="1">The sequence shown here is derived from an EMBL/GenBank/DDBJ whole genome shotgun (WGS) entry which is preliminary data.</text>
</comment>
<accession>A0A371F3P1</accession>
<evidence type="ECO:0000313" key="2">
    <source>
        <dbReference type="Proteomes" id="UP000257109"/>
    </source>
</evidence>
<dbReference type="Proteomes" id="UP000257109">
    <property type="component" value="Unassembled WGS sequence"/>
</dbReference>
<evidence type="ECO:0000313" key="1">
    <source>
        <dbReference type="EMBL" id="RDX72900.1"/>
    </source>
</evidence>
<name>A0A371F3P1_MUCPR</name>